<reference evidence="2" key="1">
    <citation type="submission" date="2021-01" db="EMBL/GenBank/DDBJ databases">
        <authorList>
            <person name="Corre E."/>
            <person name="Pelletier E."/>
            <person name="Niang G."/>
            <person name="Scheremetjew M."/>
            <person name="Finn R."/>
            <person name="Kale V."/>
            <person name="Holt S."/>
            <person name="Cochrane G."/>
            <person name="Meng A."/>
            <person name="Brown T."/>
            <person name="Cohen L."/>
        </authorList>
    </citation>
    <scope>NUCLEOTIDE SEQUENCE</scope>
    <source>
        <strain evidence="2">RCC3387</strain>
    </source>
</reference>
<organism evidence="2">
    <name type="scientific">Zooxanthella nutricula</name>
    <dbReference type="NCBI Taxonomy" id="1333877"/>
    <lineage>
        <taxon>Eukaryota</taxon>
        <taxon>Sar</taxon>
        <taxon>Alveolata</taxon>
        <taxon>Dinophyceae</taxon>
        <taxon>Peridiniales</taxon>
        <taxon>Peridiniales incertae sedis</taxon>
        <taxon>Zooxanthella</taxon>
    </lineage>
</organism>
<name>A0A6U6NFL2_9DINO</name>
<dbReference type="AlphaFoldDB" id="A0A6U6NFL2"/>
<evidence type="ECO:0000256" key="1">
    <source>
        <dbReference type="SAM" id="MobiDB-lite"/>
    </source>
</evidence>
<feature type="compositionally biased region" description="Low complexity" evidence="1">
    <location>
        <begin position="108"/>
        <end position="134"/>
    </location>
</feature>
<sequence>MAAGMSWSVPPWLDQESLAAPADLTSMHAVNATTAAYHADVAAKHAAGLAQWVQYLQYTLQGLQGKVSELEAWKKGALEDVRKLRDEHKALRRRVLGDEQEPGLPAKSRSQPMMSSSSASEDGASSPGPPGLSLTPAKGSRAESEVDTSPSQDETGITTPLSLPSEVSFMGDADAGPLEGVTVGDAEVDGASCVRAEWHIGNLSAKLKNCMGRNLVSSPFTAAGLEELRLMICADGKDGASKIRQGPRSRRQKELYAKKVTEGPLDGCLKLKAPTSASEQEIEYFLKVGSKRMGPFKHNFAESTVSGCDDFGVDWLKLLEPDLSLTVCVEIVTPAKA</sequence>
<protein>
    <submittedName>
        <fullName evidence="2">Uncharacterized protein</fullName>
    </submittedName>
</protein>
<feature type="compositionally biased region" description="Polar residues" evidence="1">
    <location>
        <begin position="147"/>
        <end position="162"/>
    </location>
</feature>
<feature type="region of interest" description="Disordered" evidence="1">
    <location>
        <begin position="92"/>
        <end position="176"/>
    </location>
</feature>
<gene>
    <name evidence="2" type="ORF">BRAN1462_LOCUS29055</name>
</gene>
<dbReference type="EMBL" id="HBGW01045762">
    <property type="protein sequence ID" value="CAD9573150.1"/>
    <property type="molecule type" value="Transcribed_RNA"/>
</dbReference>
<accession>A0A6U6NFL2</accession>
<proteinExistence type="predicted"/>
<evidence type="ECO:0000313" key="2">
    <source>
        <dbReference type="EMBL" id="CAD9573150.1"/>
    </source>
</evidence>